<reference evidence="3 4" key="1">
    <citation type="submission" date="2021-03" db="EMBL/GenBank/DDBJ databases">
        <title>Genomic Encyclopedia of Type Strains, Phase IV (KMG-IV): sequencing the most valuable type-strain genomes for metagenomic binning, comparative biology and taxonomic classification.</title>
        <authorList>
            <person name="Goeker M."/>
        </authorList>
    </citation>
    <scope>NUCLEOTIDE SEQUENCE [LARGE SCALE GENOMIC DNA]</scope>
    <source>
        <strain evidence="3 4">DSM 23491</strain>
    </source>
</reference>
<keyword evidence="1" id="KW-0547">Nucleotide-binding</keyword>
<keyword evidence="1" id="KW-0067">ATP-binding</keyword>
<dbReference type="RefSeq" id="WP_209851159.1">
    <property type="nucleotide sequence ID" value="NZ_CBCRVE010000004.1"/>
</dbReference>
<dbReference type="InterPro" id="IPR026838">
    <property type="entry name" value="YheC/D"/>
</dbReference>
<dbReference type="PROSITE" id="PS50975">
    <property type="entry name" value="ATP_GRASP"/>
    <property type="match status" value="1"/>
</dbReference>
<name>A0ABS4H6F9_9BACL</name>
<dbReference type="Gene3D" id="3.30.470.20">
    <property type="entry name" value="ATP-grasp fold, B domain"/>
    <property type="match status" value="1"/>
</dbReference>
<evidence type="ECO:0000256" key="1">
    <source>
        <dbReference type="PROSITE-ProRule" id="PRU00409"/>
    </source>
</evidence>
<gene>
    <name evidence="3" type="ORF">J2Z20_002737</name>
</gene>
<protein>
    <submittedName>
        <fullName evidence="3">Glutathione synthase/RimK-type ligase-like ATP-grasp enzyme</fullName>
    </submittedName>
</protein>
<proteinExistence type="predicted"/>
<dbReference type="SUPFAM" id="SSF56059">
    <property type="entry name" value="Glutathione synthetase ATP-binding domain-like"/>
    <property type="match status" value="1"/>
</dbReference>
<evidence type="ECO:0000313" key="4">
    <source>
        <dbReference type="Proteomes" id="UP001519273"/>
    </source>
</evidence>
<keyword evidence="4" id="KW-1185">Reference proteome</keyword>
<evidence type="ECO:0000259" key="2">
    <source>
        <dbReference type="PROSITE" id="PS50975"/>
    </source>
</evidence>
<dbReference type="Pfam" id="PF14398">
    <property type="entry name" value="ATPgrasp_YheCD"/>
    <property type="match status" value="1"/>
</dbReference>
<organism evidence="3 4">
    <name type="scientific">Paenibacillus sediminis</name>
    <dbReference type="NCBI Taxonomy" id="664909"/>
    <lineage>
        <taxon>Bacteria</taxon>
        <taxon>Bacillati</taxon>
        <taxon>Bacillota</taxon>
        <taxon>Bacilli</taxon>
        <taxon>Bacillales</taxon>
        <taxon>Paenibacillaceae</taxon>
        <taxon>Paenibacillus</taxon>
    </lineage>
</organism>
<comment type="caution">
    <text evidence="3">The sequence shown here is derived from an EMBL/GenBank/DDBJ whole genome shotgun (WGS) entry which is preliminary data.</text>
</comment>
<feature type="domain" description="ATP-grasp" evidence="2">
    <location>
        <begin position="383"/>
        <end position="454"/>
    </location>
</feature>
<dbReference type="Proteomes" id="UP001519273">
    <property type="component" value="Unassembled WGS sequence"/>
</dbReference>
<sequence length="458" mass="51638">MLKKKVSIQVISSGILQDDVIMLGEKLIKQWKIPAGFPLQLAFGSFIQTVTVTSVPKYDGIRMSHVLARNMGIVSNSVLRLVYKPSEKTIYLGPLISVLISRDYPDMPEKPFGSITMFCKELVIACQKQGAYVYFFTPEHVETTTNRVNGWIYNGSNGSWQQLTMPIANVVNNRLTSRKLENKPSVQDFLREVKLSHGTYIFNEKFLDKNEVFDALKQDPAVRRYLPESYLLRNFNVLKLMCEKYPVVFLKPVTGSLGKGIIRISRQIDSGYETLSTTINGTRRQQYLNLPKLFAGMKGKMKTTRYQIQQGLNLIDIGSRPVDFRALVQKNKFGKWQVTSIVARIANSNHFVSNLARGGSLSPVKDAVAKSNLYQPFKANAGSQLRKAALDIAKKIDETINSHFGELGIDLAMDTTGRIWLLEVNSKPSKNDNTALNEQKIRPSVKQMIEYSSYLSGF</sequence>
<accession>A0ABS4H6F9</accession>
<dbReference type="EMBL" id="JAGGKP010000007">
    <property type="protein sequence ID" value="MBP1937822.1"/>
    <property type="molecule type" value="Genomic_DNA"/>
</dbReference>
<evidence type="ECO:0000313" key="3">
    <source>
        <dbReference type="EMBL" id="MBP1937822.1"/>
    </source>
</evidence>
<dbReference type="InterPro" id="IPR011761">
    <property type="entry name" value="ATP-grasp"/>
</dbReference>